<evidence type="ECO:0000256" key="1">
    <source>
        <dbReference type="ARBA" id="ARBA00004651"/>
    </source>
</evidence>
<dbReference type="Pfam" id="PF07690">
    <property type="entry name" value="MFS_1"/>
    <property type="match status" value="1"/>
</dbReference>
<evidence type="ECO:0000313" key="9">
    <source>
        <dbReference type="Proteomes" id="UP000540506"/>
    </source>
</evidence>
<evidence type="ECO:0000256" key="2">
    <source>
        <dbReference type="ARBA" id="ARBA00022692"/>
    </source>
</evidence>
<keyword evidence="5" id="KW-0046">Antibiotic resistance</keyword>
<dbReference type="Proteomes" id="UP000540506">
    <property type="component" value="Unassembled WGS sequence"/>
</dbReference>
<evidence type="ECO:0000259" key="7">
    <source>
        <dbReference type="PROSITE" id="PS50850"/>
    </source>
</evidence>
<feature type="transmembrane region" description="Helical" evidence="6">
    <location>
        <begin position="271"/>
        <end position="295"/>
    </location>
</feature>
<dbReference type="GO" id="GO:0046677">
    <property type="term" value="P:response to antibiotic"/>
    <property type="evidence" value="ECO:0007669"/>
    <property type="project" value="UniProtKB-KW"/>
</dbReference>
<evidence type="ECO:0000313" key="8">
    <source>
        <dbReference type="EMBL" id="MBB4926426.1"/>
    </source>
</evidence>
<feature type="transmembrane region" description="Helical" evidence="6">
    <location>
        <begin position="83"/>
        <end position="102"/>
    </location>
</feature>
<dbReference type="PANTHER" id="PTHR42718">
    <property type="entry name" value="MAJOR FACILITATOR SUPERFAMILY MULTIDRUG TRANSPORTER MFSC"/>
    <property type="match status" value="1"/>
</dbReference>
<feature type="transmembrane region" description="Helical" evidence="6">
    <location>
        <begin position="142"/>
        <end position="167"/>
    </location>
</feature>
<dbReference type="PROSITE" id="PS50850">
    <property type="entry name" value="MFS"/>
    <property type="match status" value="1"/>
</dbReference>
<proteinExistence type="predicted"/>
<dbReference type="GO" id="GO:0022857">
    <property type="term" value="F:transmembrane transporter activity"/>
    <property type="evidence" value="ECO:0007669"/>
    <property type="project" value="InterPro"/>
</dbReference>
<keyword evidence="9" id="KW-1185">Reference proteome</keyword>
<evidence type="ECO:0000256" key="6">
    <source>
        <dbReference type="SAM" id="Phobius"/>
    </source>
</evidence>
<keyword evidence="2 6" id="KW-0812">Transmembrane</keyword>
<dbReference type="InterPro" id="IPR020846">
    <property type="entry name" value="MFS_dom"/>
</dbReference>
<feature type="transmembrane region" description="Helical" evidence="6">
    <location>
        <begin position="229"/>
        <end position="251"/>
    </location>
</feature>
<name>A0A7W7R7R3_KITKI</name>
<feature type="transmembrane region" description="Helical" evidence="6">
    <location>
        <begin position="173"/>
        <end position="193"/>
    </location>
</feature>
<feature type="transmembrane region" description="Helical" evidence="6">
    <location>
        <begin position="108"/>
        <end position="130"/>
    </location>
</feature>
<dbReference type="SUPFAM" id="SSF103473">
    <property type="entry name" value="MFS general substrate transporter"/>
    <property type="match status" value="1"/>
</dbReference>
<organism evidence="8 9">
    <name type="scientific">Kitasatospora kifunensis</name>
    <name type="common">Streptomyces kifunensis</name>
    <dbReference type="NCBI Taxonomy" id="58351"/>
    <lineage>
        <taxon>Bacteria</taxon>
        <taxon>Bacillati</taxon>
        <taxon>Actinomycetota</taxon>
        <taxon>Actinomycetes</taxon>
        <taxon>Kitasatosporales</taxon>
        <taxon>Streptomycetaceae</taxon>
        <taxon>Kitasatospora</taxon>
    </lineage>
</organism>
<feature type="transmembrane region" description="Helical" evidence="6">
    <location>
        <begin position="403"/>
        <end position="420"/>
    </location>
</feature>
<evidence type="ECO:0000256" key="4">
    <source>
        <dbReference type="ARBA" id="ARBA00023136"/>
    </source>
</evidence>
<accession>A0A7W7R7R3</accession>
<comment type="subcellular location">
    <subcellularLocation>
        <location evidence="1">Cell membrane</location>
        <topology evidence="1">Multi-pass membrane protein</topology>
    </subcellularLocation>
</comment>
<feature type="transmembrane region" description="Helical" evidence="6">
    <location>
        <begin position="301"/>
        <end position="322"/>
    </location>
</feature>
<reference evidence="8 9" key="1">
    <citation type="submission" date="2020-08" db="EMBL/GenBank/DDBJ databases">
        <title>Sequencing the genomes of 1000 actinobacteria strains.</title>
        <authorList>
            <person name="Klenk H.-P."/>
        </authorList>
    </citation>
    <scope>NUCLEOTIDE SEQUENCE [LARGE SCALE GENOMIC DNA]</scope>
    <source>
        <strain evidence="8 9">DSM 41654</strain>
    </source>
</reference>
<feature type="transmembrane region" description="Helical" evidence="6">
    <location>
        <begin position="54"/>
        <end position="71"/>
    </location>
</feature>
<sequence length="470" mass="46479">MTGRPPGATALRGPRRALLTACYGTLLVLITYTLPTTTLAPTAAALHAGGAAQTWILTAALLGLTALLLISGGIADDHGRKRVFVIGAVLLAASAALGALAPDAAVFVLARVIQGGASAAVLAPSLGLVSQAFPAGPARVRALGGWGAAVGLGIAVGPVYAALLAQWAGWRAVYGVLAALALLLAGLGAAYLTESRSERPRRLDPFGALALAAATAALIAGLAEGRSGWLRTAPLLLLALGLLGLVVFALVESRVAEPMLDLALFRDPGFVASGAGALFTGLSIVGLMSCLPTVLERALGQTPLAAGLVLAIWSGLSVVAALQARRLADRLAPTTQLAAALLACAIGEAALYGLAPGTGWLRLVPGLAVAGVGSGVLNAALARLAVSSVPAHRSAMGSGANNTARYLGSALGVAIALALINSGHSAAGPAAAVAAGADRAILVAVLLCLLGAAVALWARAASRRRATRAA</sequence>
<feature type="transmembrane region" description="Helical" evidence="6">
    <location>
        <begin position="334"/>
        <end position="354"/>
    </location>
</feature>
<keyword evidence="3 6" id="KW-1133">Transmembrane helix</keyword>
<gene>
    <name evidence="8" type="ORF">FHR34_005419</name>
</gene>
<evidence type="ECO:0000256" key="5">
    <source>
        <dbReference type="ARBA" id="ARBA00023251"/>
    </source>
</evidence>
<dbReference type="InterPro" id="IPR011701">
    <property type="entry name" value="MFS"/>
</dbReference>
<keyword evidence="4 6" id="KW-0472">Membrane</keyword>
<protein>
    <submittedName>
        <fullName evidence="8">MFS family permease</fullName>
    </submittedName>
</protein>
<dbReference type="InterPro" id="IPR036259">
    <property type="entry name" value="MFS_trans_sf"/>
</dbReference>
<feature type="transmembrane region" description="Helical" evidence="6">
    <location>
        <begin position="440"/>
        <end position="458"/>
    </location>
</feature>
<dbReference type="PANTHER" id="PTHR42718:SF49">
    <property type="entry name" value="EXPORT PROTEIN"/>
    <property type="match status" value="1"/>
</dbReference>
<feature type="transmembrane region" description="Helical" evidence="6">
    <location>
        <begin position="205"/>
        <end position="223"/>
    </location>
</feature>
<dbReference type="EMBL" id="JACHJV010000001">
    <property type="protein sequence ID" value="MBB4926426.1"/>
    <property type="molecule type" value="Genomic_DNA"/>
</dbReference>
<dbReference type="AlphaFoldDB" id="A0A7W7R7R3"/>
<comment type="caution">
    <text evidence="8">The sequence shown here is derived from an EMBL/GenBank/DDBJ whole genome shotgun (WGS) entry which is preliminary data.</text>
</comment>
<feature type="domain" description="Major facilitator superfamily (MFS) profile" evidence="7">
    <location>
        <begin position="17"/>
        <end position="463"/>
    </location>
</feature>
<dbReference type="Gene3D" id="1.20.1250.20">
    <property type="entry name" value="MFS general substrate transporter like domains"/>
    <property type="match status" value="2"/>
</dbReference>
<dbReference type="RefSeq" id="WP_312897425.1">
    <property type="nucleotide sequence ID" value="NZ_JACHJV010000001.1"/>
</dbReference>
<evidence type="ECO:0000256" key="3">
    <source>
        <dbReference type="ARBA" id="ARBA00022989"/>
    </source>
</evidence>
<feature type="transmembrane region" description="Helical" evidence="6">
    <location>
        <begin position="360"/>
        <end position="382"/>
    </location>
</feature>
<dbReference type="GO" id="GO:0005886">
    <property type="term" value="C:plasma membrane"/>
    <property type="evidence" value="ECO:0007669"/>
    <property type="project" value="UniProtKB-SubCell"/>
</dbReference>
<feature type="transmembrane region" description="Helical" evidence="6">
    <location>
        <begin position="17"/>
        <end position="34"/>
    </location>
</feature>